<dbReference type="Proteomes" id="UP001498501">
    <property type="component" value="Unassembled WGS sequence"/>
</dbReference>
<feature type="transmembrane region" description="Helical" evidence="1">
    <location>
        <begin position="37"/>
        <end position="56"/>
    </location>
</feature>
<evidence type="ECO:0000259" key="2">
    <source>
        <dbReference type="Pfam" id="PF13240"/>
    </source>
</evidence>
<accession>A0ABU8ZCR2</accession>
<dbReference type="InterPro" id="IPR026870">
    <property type="entry name" value="Zinc_ribbon_dom"/>
</dbReference>
<keyword evidence="1" id="KW-0812">Transmembrane</keyword>
<evidence type="ECO:0000313" key="4">
    <source>
        <dbReference type="Proteomes" id="UP001498501"/>
    </source>
</evidence>
<keyword evidence="1" id="KW-1133">Transmembrane helix</keyword>
<evidence type="ECO:0000313" key="3">
    <source>
        <dbReference type="EMBL" id="MEK0251207.1"/>
    </source>
</evidence>
<organism evidence="3 4">
    <name type="scientific">Acinetobacter junii</name>
    <dbReference type="NCBI Taxonomy" id="40215"/>
    <lineage>
        <taxon>Bacteria</taxon>
        <taxon>Pseudomonadati</taxon>
        <taxon>Pseudomonadota</taxon>
        <taxon>Gammaproteobacteria</taxon>
        <taxon>Moraxellales</taxon>
        <taxon>Moraxellaceae</taxon>
        <taxon>Acinetobacter</taxon>
    </lineage>
</organism>
<protein>
    <submittedName>
        <fullName evidence="3">Zinc ribbon domain-containing protein</fullName>
    </submittedName>
</protein>
<feature type="domain" description="Zinc-ribbon" evidence="2">
    <location>
        <begin position="6"/>
        <end position="26"/>
    </location>
</feature>
<comment type="caution">
    <text evidence="3">The sequence shown here is derived from an EMBL/GenBank/DDBJ whole genome shotgun (WGS) entry which is preliminary data.</text>
</comment>
<dbReference type="RefSeq" id="WP_340473549.1">
    <property type="nucleotide sequence ID" value="NZ_JBBMLE010000003.1"/>
</dbReference>
<keyword evidence="1" id="KW-0472">Membrane</keyword>
<gene>
    <name evidence="3" type="ORF">WM018_01490</name>
</gene>
<dbReference type="EMBL" id="JBBMLE010000003">
    <property type="protein sequence ID" value="MEK0251207.1"/>
    <property type="molecule type" value="Genomic_DNA"/>
</dbReference>
<keyword evidence="4" id="KW-1185">Reference proteome</keyword>
<dbReference type="Pfam" id="PF13240">
    <property type="entry name" value="Zn_Ribbon_1"/>
    <property type="match status" value="1"/>
</dbReference>
<evidence type="ECO:0000256" key="1">
    <source>
        <dbReference type="SAM" id="Phobius"/>
    </source>
</evidence>
<reference evidence="3 4" key="1">
    <citation type="submission" date="2024-03" db="EMBL/GenBank/DDBJ databases">
        <title>Cross-transmission of Acinetobacter junii carrying blaOXA-58 in a neonatal intensive care unit.</title>
        <authorList>
            <person name="Bour M."/>
            <person name="Potron A."/>
            <person name="Lecointe D."/>
        </authorList>
    </citation>
    <scope>NUCLEOTIDE SEQUENCE [LARGE SCALE GENOMIC DNA]</scope>
    <source>
        <strain evidence="3 4">21A3096 case 1</strain>
    </source>
</reference>
<sequence length="231" mass="25364">MALRPCKECGNEISDKAVSCPHCGAAQPKKTSLFVKIIAWFFGLSIFFAVLGGIFGEDKNTNNNNSQVNTVVSANQTADSETQKENTQPENWLYDTSKDELHGTTTKVAVNLSLNQAEFDFPYSGGSNLVLTVRKNHAGSDVYISITKGQFVCGVVDGCEVAFKFDDGKIMSVTMVEPDSHASDVLFVGLDSTEEKIINKLKTSKKLIIAPKFYEYGDVQFTFDVSNYKPI</sequence>
<proteinExistence type="predicted"/>
<name>A0ABU8ZCR2_ACIJU</name>